<feature type="region of interest" description="Disordered" evidence="1">
    <location>
        <begin position="16"/>
        <end position="51"/>
    </location>
</feature>
<keyword evidence="3" id="KW-1185">Reference proteome</keyword>
<proteinExistence type="predicted"/>
<evidence type="ECO:0000256" key="1">
    <source>
        <dbReference type="SAM" id="MobiDB-lite"/>
    </source>
</evidence>
<sequence>VLKQRALTSKVQVAHSLVPTSSKKSKKKGVKRKGAEVPSLPAPSLPAEASPEPRAAVVTAEVHATVAPPTGLAAQAISGILYLIDSGTGGTIDCLAGWHKTYKRVLGRYKKFLLTHKNLFCVTDTVDDCFIVTRAGDKPPASFPTDRRDWKKGVERAWYKYCKAVPDGTWNLSDFKAAIPTPTETNEVVGSAPPMSPRTEAGSGEFSDVKKKRLIKGKLKRKATDQVQVLSTAPDLAIEAPDLVDQAIEGPNPGLLLRQQMFCGEGGFLKKAQALSIAPDLVDQAIEGPNQGLVDQAIEGPKKKKVIKKKLKKRVLAGLLIRSD</sequence>
<dbReference type="Proteomes" id="UP000654075">
    <property type="component" value="Unassembled WGS sequence"/>
</dbReference>
<feature type="non-terminal residue" evidence="2">
    <location>
        <position position="324"/>
    </location>
</feature>
<feature type="compositionally biased region" description="Basic residues" evidence="1">
    <location>
        <begin position="23"/>
        <end position="32"/>
    </location>
</feature>
<organism evidence="2 3">
    <name type="scientific">Polarella glacialis</name>
    <name type="common">Dinoflagellate</name>
    <dbReference type="NCBI Taxonomy" id="89957"/>
    <lineage>
        <taxon>Eukaryota</taxon>
        <taxon>Sar</taxon>
        <taxon>Alveolata</taxon>
        <taxon>Dinophyceae</taxon>
        <taxon>Suessiales</taxon>
        <taxon>Suessiaceae</taxon>
        <taxon>Polarella</taxon>
    </lineage>
</organism>
<comment type="caution">
    <text evidence="2">The sequence shown here is derived from an EMBL/GenBank/DDBJ whole genome shotgun (WGS) entry which is preliminary data.</text>
</comment>
<feature type="region of interest" description="Disordered" evidence="1">
    <location>
        <begin position="184"/>
        <end position="207"/>
    </location>
</feature>
<reference evidence="2" key="1">
    <citation type="submission" date="2021-02" db="EMBL/GenBank/DDBJ databases">
        <authorList>
            <person name="Dougan E. K."/>
            <person name="Rhodes N."/>
            <person name="Thang M."/>
            <person name="Chan C."/>
        </authorList>
    </citation>
    <scope>NUCLEOTIDE SEQUENCE</scope>
</reference>
<evidence type="ECO:0000313" key="2">
    <source>
        <dbReference type="EMBL" id="CAE8582141.1"/>
    </source>
</evidence>
<dbReference type="AlphaFoldDB" id="A0A813D6P6"/>
<protein>
    <submittedName>
        <fullName evidence="2">Uncharacterized protein</fullName>
    </submittedName>
</protein>
<gene>
    <name evidence="2" type="ORF">PGLA1383_LOCUS1142</name>
</gene>
<name>A0A813D6P6_POLGL</name>
<evidence type="ECO:0000313" key="3">
    <source>
        <dbReference type="Proteomes" id="UP000654075"/>
    </source>
</evidence>
<accession>A0A813D6P6</accession>
<dbReference type="EMBL" id="CAJNNV010000306">
    <property type="protein sequence ID" value="CAE8582141.1"/>
    <property type="molecule type" value="Genomic_DNA"/>
</dbReference>
<dbReference type="OrthoDB" id="448858at2759"/>